<dbReference type="Pfam" id="PF04261">
    <property type="entry name" value="Dyp_perox_N"/>
    <property type="match status" value="1"/>
</dbReference>
<dbReference type="NCBIfam" id="TIGR01413">
    <property type="entry name" value="Dyp_perox_fam"/>
    <property type="match status" value="1"/>
</dbReference>
<keyword evidence="2 11" id="KW-0575">Peroxidase</keyword>
<dbReference type="InterPro" id="IPR006311">
    <property type="entry name" value="TAT_signal"/>
</dbReference>
<reference evidence="11 12" key="1">
    <citation type="submission" date="2023-07" db="EMBL/GenBank/DDBJ databases">
        <title>Sequencing the genomes of 1000 actinobacteria strains.</title>
        <authorList>
            <person name="Klenk H.-P."/>
        </authorList>
    </citation>
    <scope>NUCLEOTIDE SEQUENCE [LARGE SCALE GENOMIC DNA]</scope>
    <source>
        <strain evidence="11 12">DSM 44710</strain>
    </source>
</reference>
<dbReference type="InterPro" id="IPR048328">
    <property type="entry name" value="Dyp_perox_C"/>
</dbReference>
<keyword evidence="12" id="KW-1185">Reference proteome</keyword>
<dbReference type="PROSITE" id="PS51404">
    <property type="entry name" value="DYP_PEROXIDASE"/>
    <property type="match status" value="1"/>
</dbReference>
<evidence type="ECO:0000256" key="1">
    <source>
        <dbReference type="ARBA" id="ARBA00001970"/>
    </source>
</evidence>
<dbReference type="Proteomes" id="UP001240984">
    <property type="component" value="Unassembled WGS sequence"/>
</dbReference>
<evidence type="ECO:0000256" key="3">
    <source>
        <dbReference type="ARBA" id="ARBA00022617"/>
    </source>
</evidence>
<accession>A0ABT9MPZ8</accession>
<dbReference type="EC" id="1.11.1.19" evidence="11"/>
<dbReference type="InterPro" id="IPR048327">
    <property type="entry name" value="Dyp_perox_N"/>
</dbReference>
<evidence type="ECO:0000313" key="11">
    <source>
        <dbReference type="EMBL" id="MDP9793492.1"/>
    </source>
</evidence>
<dbReference type="PANTHER" id="PTHR30521:SF4">
    <property type="entry name" value="DEFERROCHELATASE"/>
    <property type="match status" value="1"/>
</dbReference>
<organism evidence="11 12">
    <name type="scientific">Catenuloplanes nepalensis</name>
    <dbReference type="NCBI Taxonomy" id="587533"/>
    <lineage>
        <taxon>Bacteria</taxon>
        <taxon>Bacillati</taxon>
        <taxon>Actinomycetota</taxon>
        <taxon>Actinomycetes</taxon>
        <taxon>Micromonosporales</taxon>
        <taxon>Micromonosporaceae</taxon>
        <taxon>Catenuloplanes</taxon>
    </lineage>
</organism>
<keyword evidence="5" id="KW-0732">Signal</keyword>
<protein>
    <submittedName>
        <fullName evidence="11">Dye decolorizing peroxidase</fullName>
        <ecNumber evidence="11">1.11.1.19</ecNumber>
    </submittedName>
</protein>
<dbReference type="PROSITE" id="PS51318">
    <property type="entry name" value="TAT"/>
    <property type="match status" value="1"/>
</dbReference>
<dbReference type="EMBL" id="JAUSRA010000001">
    <property type="protein sequence ID" value="MDP9793492.1"/>
    <property type="molecule type" value="Genomic_DNA"/>
</dbReference>
<name>A0ABT9MPZ8_9ACTN</name>
<evidence type="ECO:0000256" key="8">
    <source>
        <dbReference type="ARBA" id="ARBA00025737"/>
    </source>
</evidence>
<keyword evidence="4" id="KW-0479">Metal-binding</keyword>
<keyword evidence="6 11" id="KW-0560">Oxidoreductase</keyword>
<comment type="similarity">
    <text evidence="8">Belongs to the DyP-type peroxidase family.</text>
</comment>
<gene>
    <name evidence="11" type="ORF">J2S43_002004</name>
</gene>
<evidence type="ECO:0000259" key="10">
    <source>
        <dbReference type="Pfam" id="PF20628"/>
    </source>
</evidence>
<dbReference type="InterPro" id="IPR006314">
    <property type="entry name" value="Dyp_peroxidase"/>
</dbReference>
<dbReference type="InterPro" id="IPR011008">
    <property type="entry name" value="Dimeric_a/b-barrel"/>
</dbReference>
<keyword evidence="3" id="KW-0349">Heme</keyword>
<dbReference type="Pfam" id="PF20628">
    <property type="entry name" value="Dyp_perox_C"/>
    <property type="match status" value="1"/>
</dbReference>
<evidence type="ECO:0000259" key="9">
    <source>
        <dbReference type="Pfam" id="PF04261"/>
    </source>
</evidence>
<evidence type="ECO:0000256" key="7">
    <source>
        <dbReference type="ARBA" id="ARBA00023004"/>
    </source>
</evidence>
<feature type="domain" description="Dyp-type peroxidase C-terminal" evidence="10">
    <location>
        <begin position="211"/>
        <end position="384"/>
    </location>
</feature>
<dbReference type="SUPFAM" id="SSF54909">
    <property type="entry name" value="Dimeric alpha+beta barrel"/>
    <property type="match status" value="1"/>
</dbReference>
<feature type="domain" description="Dyp-type peroxidase N-terminal" evidence="9">
    <location>
        <begin position="60"/>
        <end position="200"/>
    </location>
</feature>
<comment type="caution">
    <text evidence="11">The sequence shown here is derived from an EMBL/GenBank/DDBJ whole genome shotgun (WGS) entry which is preliminary data.</text>
</comment>
<keyword evidence="7" id="KW-0408">Iron</keyword>
<dbReference type="GO" id="GO:0004601">
    <property type="term" value="F:peroxidase activity"/>
    <property type="evidence" value="ECO:0007669"/>
    <property type="project" value="UniProtKB-KW"/>
</dbReference>
<evidence type="ECO:0000256" key="6">
    <source>
        <dbReference type="ARBA" id="ARBA00023002"/>
    </source>
</evidence>
<evidence type="ECO:0000313" key="12">
    <source>
        <dbReference type="Proteomes" id="UP001240984"/>
    </source>
</evidence>
<dbReference type="PANTHER" id="PTHR30521">
    <property type="entry name" value="DEFERROCHELATASE/PEROXIDASE"/>
    <property type="match status" value="1"/>
</dbReference>
<evidence type="ECO:0000256" key="4">
    <source>
        <dbReference type="ARBA" id="ARBA00022723"/>
    </source>
</evidence>
<evidence type="ECO:0000256" key="2">
    <source>
        <dbReference type="ARBA" id="ARBA00022559"/>
    </source>
</evidence>
<proteinExistence type="inferred from homology"/>
<sequence>MTPRPISRRGLFTGGAAALGGAVAGGTVVSLGPEAAPSARPAPVLVDYGQVVEPFYGARQSGVETIPQAHAAFVAFTLAPGSDRDALGRMMRLLTDDAARLTRGEAPLADTEAELAVVPARLTVTFGFGPGLYAAARLPSPVAPLPAFPQIDRLEDRWNGGDLLIQICADDPITVTHAQRMLIKDSRPFATVRWVQRGFRRSAGVEAADRTQRNLLGQLDGTANPASGTPSFGTAVWREDGSTQLVVRRIRAELEEWDLLGRTDKENAVGRKLANGAPLTGTAELDEPDFAKLDATGFPVMPDFAHVTRARQTDDRLKIVRRPYNYDEAPAADGTADCGLIFASYQADIVRQYIPIQTRLAEKDLMNEWITPIGSAVFAIPPGVPEGGWIGQQVLA</sequence>
<evidence type="ECO:0000256" key="5">
    <source>
        <dbReference type="ARBA" id="ARBA00022729"/>
    </source>
</evidence>
<comment type="cofactor">
    <cofactor evidence="1">
        <name>heme b</name>
        <dbReference type="ChEBI" id="CHEBI:60344"/>
    </cofactor>
</comment>